<dbReference type="OrthoDB" id="3855340at2"/>
<protein>
    <recommendedName>
        <fullName evidence="3">Proline-rich protein</fullName>
    </recommendedName>
</protein>
<gene>
    <name evidence="1" type="ORF">SFRA_017275</name>
</gene>
<reference evidence="1 2" key="1">
    <citation type="journal article" date="2014" name="Genome Announc.">
        <title>Draft Genome Sequence of Streptomyces fradiae ATCC 19609, a Strain Highly Sensitive to Antibiotics.</title>
        <authorList>
            <person name="Bekker O.B."/>
            <person name="Klimina K.M."/>
            <person name="Vatlin A.A."/>
            <person name="Zakharevich N.V."/>
            <person name="Kasianov A.S."/>
            <person name="Danilenko V.N."/>
        </authorList>
    </citation>
    <scope>NUCLEOTIDE SEQUENCE [LARGE SCALE GENOMIC DNA]</scope>
    <source>
        <strain evidence="1 2">ATCC 19609</strain>
    </source>
</reference>
<evidence type="ECO:0008006" key="3">
    <source>
        <dbReference type="Google" id="ProtNLM"/>
    </source>
</evidence>
<dbReference type="AlphaFoldDB" id="A0A3S5IL53"/>
<comment type="caution">
    <text evidence="1">The sequence shown here is derived from an EMBL/GenBank/DDBJ whole genome shotgun (WGS) entry which is preliminary data.</text>
</comment>
<sequence length="187" mass="19311">MTTAPGRPRTVPADERAARDWYEHGLGWPTAGGPPLELLTGVRFDVLELPAAAGLAVLRRVPDTGPVALHGTRMRLLVAPGSAQELPELLRWLEWGGVPLGLSALGAGGRTAAPLARGAGGGPVWLRPPVPGREVEPTLPAATVRGGTRAGGAGASAPDLVRLLGTAATECHRARLLRGRGQPFAFS</sequence>
<dbReference type="InterPro" id="IPR047919">
    <property type="entry name" value="SCO3374-like"/>
</dbReference>
<dbReference type="NCBIfam" id="NF040464">
    <property type="entry name" value="SCO3374_fam"/>
    <property type="match status" value="1"/>
</dbReference>
<dbReference type="Proteomes" id="UP000028058">
    <property type="component" value="Unassembled WGS sequence"/>
</dbReference>
<evidence type="ECO:0000313" key="2">
    <source>
        <dbReference type="Proteomes" id="UP000028058"/>
    </source>
</evidence>
<organism evidence="1 2">
    <name type="scientific">Streptomyces xinghaiensis</name>
    <dbReference type="NCBI Taxonomy" id="1038928"/>
    <lineage>
        <taxon>Bacteria</taxon>
        <taxon>Bacillati</taxon>
        <taxon>Actinomycetota</taxon>
        <taxon>Actinomycetes</taxon>
        <taxon>Kitasatosporales</taxon>
        <taxon>Streptomycetaceae</taxon>
        <taxon>Streptomyces</taxon>
    </lineage>
</organism>
<dbReference type="RefSeq" id="WP_043471566.1">
    <property type="nucleotide sequence ID" value="NZ_CP134822.1"/>
</dbReference>
<proteinExistence type="predicted"/>
<accession>A0A3S5IL53</accession>
<name>A0A3S5IL53_9ACTN</name>
<evidence type="ECO:0000313" key="1">
    <source>
        <dbReference type="EMBL" id="RKM94990.1"/>
    </source>
</evidence>
<keyword evidence="2" id="KW-1185">Reference proteome</keyword>
<dbReference type="EMBL" id="JNAD02000007">
    <property type="protein sequence ID" value="RKM94990.1"/>
    <property type="molecule type" value="Genomic_DNA"/>
</dbReference>